<evidence type="ECO:0000256" key="1">
    <source>
        <dbReference type="SAM" id="Phobius"/>
    </source>
</evidence>
<dbReference type="RefSeq" id="WP_149778535.1">
    <property type="nucleotide sequence ID" value="NZ_FRCB01000002.1"/>
</dbReference>
<reference evidence="2 3" key="1">
    <citation type="submission" date="2016-11" db="EMBL/GenBank/DDBJ databases">
        <authorList>
            <person name="Varghese N."/>
            <person name="Submissions S."/>
        </authorList>
    </citation>
    <scope>NUCLEOTIDE SEQUENCE [LARGE SCALE GENOMIC DNA]</scope>
    <source>
        <strain evidence="2 3">DSM 28249</strain>
    </source>
</reference>
<sequence>MSNDPSRTKAEEARQLWADMRGLVEHEDTLVDHRLRWLFTFNGFLFAAMGLSLSAEGGLLTSECRDPERCGQMLQLLAGLRYAITGAGALSAVASLFGVMAAQSAVRAVRSDYVKACAARGLPAGPFSPIGRLRADMWGVNIATWLPVIVAAVWVALAIWSWRLQADMAIGAGVATIVLLLVLIFWRTTAADTVNDVRDVE</sequence>
<feature type="transmembrane region" description="Helical" evidence="1">
    <location>
        <begin position="142"/>
        <end position="162"/>
    </location>
</feature>
<dbReference type="Proteomes" id="UP000322545">
    <property type="component" value="Unassembled WGS sequence"/>
</dbReference>
<gene>
    <name evidence="2" type="ORF">SAMN05443432_102165</name>
</gene>
<evidence type="ECO:0000313" key="3">
    <source>
        <dbReference type="Proteomes" id="UP000322545"/>
    </source>
</evidence>
<evidence type="ECO:0000313" key="2">
    <source>
        <dbReference type="EMBL" id="SHL66898.1"/>
    </source>
</evidence>
<feature type="transmembrane region" description="Helical" evidence="1">
    <location>
        <begin position="80"/>
        <end position="102"/>
    </location>
</feature>
<keyword evidence="1" id="KW-1133">Transmembrane helix</keyword>
<keyword evidence="1" id="KW-0472">Membrane</keyword>
<name>A0A1M7CHY9_9RHOB</name>
<feature type="transmembrane region" description="Helical" evidence="1">
    <location>
        <begin position="37"/>
        <end position="60"/>
    </location>
</feature>
<keyword evidence="1" id="KW-0812">Transmembrane</keyword>
<feature type="transmembrane region" description="Helical" evidence="1">
    <location>
        <begin position="168"/>
        <end position="186"/>
    </location>
</feature>
<proteinExistence type="predicted"/>
<keyword evidence="3" id="KW-1185">Reference proteome</keyword>
<dbReference type="EMBL" id="FRCB01000002">
    <property type="protein sequence ID" value="SHL66898.1"/>
    <property type="molecule type" value="Genomic_DNA"/>
</dbReference>
<accession>A0A1M7CHY9</accession>
<organism evidence="2 3">
    <name type="scientific">Roseovarius litoreus</name>
    <dbReference type="NCBI Taxonomy" id="1155722"/>
    <lineage>
        <taxon>Bacteria</taxon>
        <taxon>Pseudomonadati</taxon>
        <taxon>Pseudomonadota</taxon>
        <taxon>Alphaproteobacteria</taxon>
        <taxon>Rhodobacterales</taxon>
        <taxon>Roseobacteraceae</taxon>
        <taxon>Roseovarius</taxon>
    </lineage>
</organism>
<evidence type="ECO:0008006" key="4">
    <source>
        <dbReference type="Google" id="ProtNLM"/>
    </source>
</evidence>
<protein>
    <recommendedName>
        <fullName evidence="4">Transmembrane protein</fullName>
    </recommendedName>
</protein>
<dbReference type="AlphaFoldDB" id="A0A1M7CHY9"/>